<feature type="region of interest" description="Disordered" evidence="1">
    <location>
        <begin position="1"/>
        <end position="31"/>
    </location>
</feature>
<reference evidence="2" key="2">
    <citation type="submission" date="2021-04" db="EMBL/GenBank/DDBJ databases">
        <authorList>
            <person name="Podell S."/>
        </authorList>
    </citation>
    <scope>NUCLEOTIDE SEQUENCE</scope>
    <source>
        <strain evidence="2">Hildebrandi</strain>
    </source>
</reference>
<sequence length="407" mass="45464">MSVRESDASPVMSHRAYTNNNDDPFASIDSRVPSTPMHQQYATIATLIFMTLLGLGTFSNKVTAANDALEVHQKHYNGSLITGIGGNTSTNVYIIEKDKESTPIFANNASITVTVNTGGDIPTDHPSTLSIKEQQLQSYRDGTGLLLNVHVTHHGGTFFCFAMNQVGPCPKFACMGGENWPKNTTLFAKAKVPWSFNDTGPFVKEARQYFHMISWEFAFWKNLGQTNWHHPDLVSVAIMRHPLERFMAGGRCGAFKGKLPADFVNDPGLSDVYWEYANAACADNYALKVFTGSAGCCNGADTDVKYLDEAKHQLDQFTIIMDQDCLTESIQALFDLLHLNTTEALQKKAKSVHEHKPVRERIGNDTLYEYLEHRFRRDIELYEYAKSKSILDCSTLNLAHNISKDCL</sequence>
<keyword evidence="3" id="KW-1185">Reference proteome</keyword>
<evidence type="ECO:0008006" key="4">
    <source>
        <dbReference type="Google" id="ProtNLM"/>
    </source>
</evidence>
<gene>
    <name evidence="2" type="ORF">IV203_003590</name>
</gene>
<organism evidence="2 3">
    <name type="scientific">Nitzschia inconspicua</name>
    <dbReference type="NCBI Taxonomy" id="303405"/>
    <lineage>
        <taxon>Eukaryota</taxon>
        <taxon>Sar</taxon>
        <taxon>Stramenopiles</taxon>
        <taxon>Ochrophyta</taxon>
        <taxon>Bacillariophyta</taxon>
        <taxon>Bacillariophyceae</taxon>
        <taxon>Bacillariophycidae</taxon>
        <taxon>Bacillariales</taxon>
        <taxon>Bacillariaceae</taxon>
        <taxon>Nitzschia</taxon>
    </lineage>
</organism>
<evidence type="ECO:0000313" key="2">
    <source>
        <dbReference type="EMBL" id="KAG7354234.1"/>
    </source>
</evidence>
<dbReference type="OrthoDB" id="47283at2759"/>
<evidence type="ECO:0000256" key="1">
    <source>
        <dbReference type="SAM" id="MobiDB-lite"/>
    </source>
</evidence>
<accession>A0A9K3L2V7</accession>
<reference evidence="2" key="1">
    <citation type="journal article" date="2021" name="Sci. Rep.">
        <title>Diploid genomic architecture of Nitzschia inconspicua, an elite biomass production diatom.</title>
        <authorList>
            <person name="Oliver A."/>
            <person name="Podell S."/>
            <person name="Pinowska A."/>
            <person name="Traller J.C."/>
            <person name="Smith S.R."/>
            <person name="McClure R."/>
            <person name="Beliaev A."/>
            <person name="Bohutskyi P."/>
            <person name="Hill E.A."/>
            <person name="Rabines A."/>
            <person name="Zheng H."/>
            <person name="Allen L.Z."/>
            <person name="Kuo A."/>
            <person name="Grigoriev I.V."/>
            <person name="Allen A.E."/>
            <person name="Hazlebeck D."/>
            <person name="Allen E.E."/>
        </authorList>
    </citation>
    <scope>NUCLEOTIDE SEQUENCE</scope>
    <source>
        <strain evidence="2">Hildebrandi</strain>
    </source>
</reference>
<comment type="caution">
    <text evidence="2">The sequence shown here is derived from an EMBL/GenBank/DDBJ whole genome shotgun (WGS) entry which is preliminary data.</text>
</comment>
<protein>
    <recommendedName>
        <fullName evidence="4">Sulfotransferase</fullName>
    </recommendedName>
</protein>
<proteinExistence type="predicted"/>
<dbReference type="EMBL" id="JAGRRH010000016">
    <property type="protein sequence ID" value="KAG7354234.1"/>
    <property type="molecule type" value="Genomic_DNA"/>
</dbReference>
<evidence type="ECO:0000313" key="3">
    <source>
        <dbReference type="Proteomes" id="UP000693970"/>
    </source>
</evidence>
<dbReference type="AlphaFoldDB" id="A0A9K3L2V7"/>
<dbReference type="Proteomes" id="UP000693970">
    <property type="component" value="Unassembled WGS sequence"/>
</dbReference>
<name>A0A9K3L2V7_9STRA</name>